<keyword evidence="2" id="KW-1185">Reference proteome</keyword>
<proteinExistence type="predicted"/>
<gene>
    <name evidence="1" type="ORF">CEURO_LOCUS20865</name>
</gene>
<dbReference type="EMBL" id="CAMAPE010000068">
    <property type="protein sequence ID" value="CAH9115613.1"/>
    <property type="molecule type" value="Genomic_DNA"/>
</dbReference>
<dbReference type="Proteomes" id="UP001152484">
    <property type="component" value="Unassembled WGS sequence"/>
</dbReference>
<dbReference type="AlphaFoldDB" id="A0A9P0ZUE1"/>
<evidence type="ECO:0000313" key="1">
    <source>
        <dbReference type="EMBL" id="CAH9115613.1"/>
    </source>
</evidence>
<accession>A0A9P0ZUE1</accession>
<evidence type="ECO:0000313" key="2">
    <source>
        <dbReference type="Proteomes" id="UP001152484"/>
    </source>
</evidence>
<reference evidence="1" key="1">
    <citation type="submission" date="2022-07" db="EMBL/GenBank/DDBJ databases">
        <authorList>
            <person name="Macas J."/>
            <person name="Novak P."/>
            <person name="Neumann P."/>
        </authorList>
    </citation>
    <scope>NUCLEOTIDE SEQUENCE</scope>
</reference>
<comment type="caution">
    <text evidence="1">The sequence shown here is derived from an EMBL/GenBank/DDBJ whole genome shotgun (WGS) entry which is preliminary data.</text>
</comment>
<organism evidence="1 2">
    <name type="scientific">Cuscuta europaea</name>
    <name type="common">European dodder</name>
    <dbReference type="NCBI Taxonomy" id="41803"/>
    <lineage>
        <taxon>Eukaryota</taxon>
        <taxon>Viridiplantae</taxon>
        <taxon>Streptophyta</taxon>
        <taxon>Embryophyta</taxon>
        <taxon>Tracheophyta</taxon>
        <taxon>Spermatophyta</taxon>
        <taxon>Magnoliopsida</taxon>
        <taxon>eudicotyledons</taxon>
        <taxon>Gunneridae</taxon>
        <taxon>Pentapetalae</taxon>
        <taxon>asterids</taxon>
        <taxon>lamiids</taxon>
        <taxon>Solanales</taxon>
        <taxon>Convolvulaceae</taxon>
        <taxon>Cuscuteae</taxon>
        <taxon>Cuscuta</taxon>
        <taxon>Cuscuta subgen. Cuscuta</taxon>
    </lineage>
</organism>
<protein>
    <submittedName>
        <fullName evidence="1">Uncharacterized protein</fullName>
    </submittedName>
</protein>
<name>A0A9P0ZUE1_CUSEU</name>
<sequence>MNDTVLAFELQYVITRCSRKPSTHFRIAIIAIAFPPSVAVPEEFIDRFSLPENNGSTLRSTIPLFIQRHPWRIDQILEKKGFFNKVFNEAYTSYNLCYNKLVT</sequence>